<reference evidence="2 3" key="1">
    <citation type="submission" date="2015-01" db="EMBL/GenBank/DDBJ databases">
        <authorList>
            <person name="Aslett A.Martin."/>
            <person name="De Silva Nishadi"/>
        </authorList>
    </citation>
    <scope>NUCLEOTIDE SEQUENCE [LARGE SCALE GENOMIC DNA]</scope>
    <source>
        <strain evidence="2 3">R28058</strain>
    </source>
</reference>
<organism evidence="2 3">
    <name type="scientific">Paraclostridium sordellii</name>
    <name type="common">Clostridium sordellii</name>
    <dbReference type="NCBI Taxonomy" id="1505"/>
    <lineage>
        <taxon>Bacteria</taxon>
        <taxon>Bacillati</taxon>
        <taxon>Bacillota</taxon>
        <taxon>Clostridia</taxon>
        <taxon>Peptostreptococcales</taxon>
        <taxon>Peptostreptococcaceae</taxon>
        <taxon>Paraclostridium</taxon>
    </lineage>
</organism>
<evidence type="ECO:0000259" key="1">
    <source>
        <dbReference type="PROSITE" id="PS51186"/>
    </source>
</evidence>
<dbReference type="GO" id="GO:0016747">
    <property type="term" value="F:acyltransferase activity, transferring groups other than amino-acyl groups"/>
    <property type="evidence" value="ECO:0007669"/>
    <property type="project" value="InterPro"/>
</dbReference>
<dbReference type="RefSeq" id="WP_055334945.1">
    <property type="nucleotide sequence ID" value="NZ_CDNF01000003.1"/>
</dbReference>
<dbReference type="InterPro" id="IPR027365">
    <property type="entry name" value="GNAT_acetyltra_YdfB-like"/>
</dbReference>
<dbReference type="CDD" id="cd04301">
    <property type="entry name" value="NAT_SF"/>
    <property type="match status" value="1"/>
</dbReference>
<dbReference type="SUPFAM" id="SSF55729">
    <property type="entry name" value="Acyl-CoA N-acyltransferases (Nat)"/>
    <property type="match status" value="1"/>
</dbReference>
<keyword evidence="2" id="KW-0808">Transferase</keyword>
<accession>A0A0C7HZZ4</accession>
<name>A0A0C7HZZ4_PARSO</name>
<dbReference type="Pfam" id="PF12746">
    <property type="entry name" value="GNAT_acetyltran"/>
    <property type="match status" value="1"/>
</dbReference>
<proteinExistence type="predicted"/>
<sequence>MILKLNEGYNDLIMNYLKIEENFNRLLIGDIKRYGYDNYFFNIWGNFDTNGSIRGLLIQYFDLLTVYSIDNFNLESFIEHINKMPYRNLNGKISTLKHLEDYINFDKKRIVTFCMLKNKKYINEINIDENVKKIRFGKINKILKLYEDIDEFEKPTIKSVRNNLKSGRGYYIEEDKKIVSMAKTTAESDLYAMVIGVGTHPKYRNRGYATKCMVRLCKNLIDENKIPCLFYDNEEAGKIYKKIGFKDIDQWVIYYK</sequence>
<dbReference type="InterPro" id="IPR000182">
    <property type="entry name" value="GNAT_dom"/>
</dbReference>
<dbReference type="OrthoDB" id="248489at2"/>
<dbReference type="Proteomes" id="UP000049127">
    <property type="component" value="Unassembled WGS sequence"/>
</dbReference>
<dbReference type="Gene3D" id="3.40.630.30">
    <property type="match status" value="1"/>
</dbReference>
<dbReference type="PROSITE" id="PS51186">
    <property type="entry name" value="GNAT"/>
    <property type="match status" value="1"/>
</dbReference>
<protein>
    <submittedName>
        <fullName evidence="2">Acetyltransferase</fullName>
    </submittedName>
</protein>
<dbReference type="AlphaFoldDB" id="A0A0C7HZZ4"/>
<evidence type="ECO:0000313" key="3">
    <source>
        <dbReference type="Proteomes" id="UP000049127"/>
    </source>
</evidence>
<gene>
    <name evidence="2" type="ORF">R28058_02261</name>
</gene>
<feature type="domain" description="N-acetyltransferase" evidence="1">
    <location>
        <begin position="129"/>
        <end position="256"/>
    </location>
</feature>
<dbReference type="InterPro" id="IPR016181">
    <property type="entry name" value="Acyl_CoA_acyltransferase"/>
</dbReference>
<dbReference type="EMBL" id="CEKZ01000003">
    <property type="protein sequence ID" value="CEQ02493.1"/>
    <property type="molecule type" value="Genomic_DNA"/>
</dbReference>
<evidence type="ECO:0000313" key="2">
    <source>
        <dbReference type="EMBL" id="CEQ02493.1"/>
    </source>
</evidence>